<protein>
    <submittedName>
        <fullName evidence="1">Uncharacterized protein</fullName>
    </submittedName>
</protein>
<name>G3IZL6_METTV</name>
<accession>G3IZL6</accession>
<dbReference type="eggNOG" id="ENOG503368B">
    <property type="taxonomic scope" value="Bacteria"/>
</dbReference>
<dbReference type="HOGENOM" id="CLU_106633_0_0_6"/>
<proteinExistence type="predicted"/>
<dbReference type="Proteomes" id="UP000004664">
    <property type="component" value="Unassembled WGS sequence"/>
</dbReference>
<dbReference type="EMBL" id="JH109153">
    <property type="protein sequence ID" value="EGW20388.1"/>
    <property type="molecule type" value="Genomic_DNA"/>
</dbReference>
<keyword evidence="2" id="KW-1185">Reference proteome</keyword>
<evidence type="ECO:0000313" key="2">
    <source>
        <dbReference type="Proteomes" id="UP000004664"/>
    </source>
</evidence>
<dbReference type="AlphaFoldDB" id="G3IZL6"/>
<evidence type="ECO:0000313" key="1">
    <source>
        <dbReference type="EMBL" id="EGW20388.1"/>
    </source>
</evidence>
<gene>
    <name evidence="1" type="ORF">Mettu_3521</name>
</gene>
<organism evidence="1 2">
    <name type="scientific">Methylobacter tundripaludum (strain ATCC BAA-1195 / DSM 17260 / SV96)</name>
    <dbReference type="NCBI Taxonomy" id="697282"/>
    <lineage>
        <taxon>Bacteria</taxon>
        <taxon>Pseudomonadati</taxon>
        <taxon>Pseudomonadota</taxon>
        <taxon>Gammaproteobacteria</taxon>
        <taxon>Methylococcales</taxon>
        <taxon>Methylococcaceae</taxon>
        <taxon>Methylobacter</taxon>
    </lineage>
</organism>
<dbReference type="STRING" id="697282.Mettu_3521"/>
<sequence length="211" mass="24757">MELKSFKFDLDERQVKWIFSPLRDKIQVIELLMKIIKIILVDDKLDSERIKGKVVLRVSKMSRLFFFSEDKFFSINFPFLVFHANKDLSFQSKNGNKVDNKVTSDVLGLLASEVLLSSDHVLEFADPVADIEDYNSGFWSLLKELLLFEDGYIRYDYDDKHVNGQRHPLNHLDIFYCSGSTFKIGLRQRITDNHLMDLLDLETDSHFLERL</sequence>
<reference evidence="1 2" key="1">
    <citation type="submission" date="2011-06" db="EMBL/GenBank/DDBJ databases">
        <title>Genomic sequence of Methylobacter tundripaludum SV96.</title>
        <authorList>
            <consortium name="US DOE Joint Genome Institute"/>
            <person name="Lucas S."/>
            <person name="Han J."/>
            <person name="Lapidus A."/>
            <person name="Cheng J.-F."/>
            <person name="Goodwin L."/>
            <person name="Pitluck S."/>
            <person name="Held B."/>
            <person name="Detter J.C."/>
            <person name="Han C."/>
            <person name="Tapia R."/>
            <person name="Land M."/>
            <person name="Hauser L."/>
            <person name="Kyrpides N."/>
            <person name="Ivanova N."/>
            <person name="Ovchinnikova G."/>
            <person name="Pagani I."/>
            <person name="Klotz M.G."/>
            <person name="Dispirito A.A."/>
            <person name="Murrell J.C."/>
            <person name="Dunfield P."/>
            <person name="Kalyuzhnaya M.G."/>
            <person name="Svenning M."/>
            <person name="Trotsenko Y.A."/>
            <person name="Stein L.Y."/>
            <person name="Woyke T."/>
        </authorList>
    </citation>
    <scope>NUCLEOTIDE SEQUENCE [LARGE SCALE GENOMIC DNA]</scope>
    <source>
        <strain evidence="2">ATCC BAA-1195 / DSM 17260 / SV96</strain>
    </source>
</reference>